<feature type="transmembrane region" description="Helical" evidence="1">
    <location>
        <begin position="150"/>
        <end position="170"/>
    </location>
</feature>
<reference evidence="3 4" key="1">
    <citation type="submission" date="2019-12" db="EMBL/GenBank/DDBJ databases">
        <title>Comparative genomics gives insights into the taxonomy of the Azoarcus-Aromatoleum group and reveals separate origins of nif in the plant-associated Azoarcus and non-plant-associated Aromatoleum sub-groups.</title>
        <authorList>
            <person name="Lafos M."/>
            <person name="Maluk M."/>
            <person name="Batista M."/>
            <person name="Junghare M."/>
            <person name="Carmona M."/>
            <person name="Faoro H."/>
            <person name="Cruz L.M."/>
            <person name="Battistoni F."/>
            <person name="De Souza E."/>
            <person name="Pedrosa F."/>
            <person name="Chen W.-M."/>
            <person name="Poole P.S."/>
            <person name="Dixon R.A."/>
            <person name="James E.K."/>
        </authorList>
    </citation>
    <scope>NUCLEOTIDE SEQUENCE [LARGE SCALE GENOMIC DNA]</scope>
    <source>
        <strain evidence="3 4">22Lin</strain>
    </source>
</reference>
<dbReference type="InterPro" id="IPR011008">
    <property type="entry name" value="Dimeric_a/b-barrel"/>
</dbReference>
<evidence type="ECO:0000313" key="4">
    <source>
        <dbReference type="Proteomes" id="UP000648984"/>
    </source>
</evidence>
<keyword evidence="3" id="KW-0560">Oxidoreductase</keyword>
<organism evidence="3 4">
    <name type="scientific">Aromatoleum diolicum</name>
    <dbReference type="NCBI Taxonomy" id="75796"/>
    <lineage>
        <taxon>Bacteria</taxon>
        <taxon>Pseudomonadati</taxon>
        <taxon>Pseudomonadota</taxon>
        <taxon>Betaproteobacteria</taxon>
        <taxon>Rhodocyclales</taxon>
        <taxon>Rhodocyclaceae</taxon>
        <taxon>Aromatoleum</taxon>
    </lineage>
</organism>
<dbReference type="Pfam" id="PF03992">
    <property type="entry name" value="ABM"/>
    <property type="match status" value="1"/>
</dbReference>
<comment type="caution">
    <text evidence="3">The sequence shown here is derived from an EMBL/GenBank/DDBJ whole genome shotgun (WGS) entry which is preliminary data.</text>
</comment>
<evidence type="ECO:0000256" key="1">
    <source>
        <dbReference type="SAM" id="Phobius"/>
    </source>
</evidence>
<gene>
    <name evidence="3" type="ORF">GPA25_05280</name>
</gene>
<keyword evidence="1" id="KW-0472">Membrane</keyword>
<evidence type="ECO:0000313" key="3">
    <source>
        <dbReference type="EMBL" id="NMG74165.1"/>
    </source>
</evidence>
<feature type="transmembrane region" description="Helical" evidence="1">
    <location>
        <begin position="125"/>
        <end position="144"/>
    </location>
</feature>
<dbReference type="SUPFAM" id="SSF54909">
    <property type="entry name" value="Dimeric alpha+beta barrel"/>
    <property type="match status" value="1"/>
</dbReference>
<feature type="domain" description="ABM" evidence="2">
    <location>
        <begin position="8"/>
        <end position="99"/>
    </location>
</feature>
<name>A0ABX1Q9F0_9RHOO</name>
<dbReference type="EMBL" id="WTVQ01000006">
    <property type="protein sequence ID" value="NMG74165.1"/>
    <property type="molecule type" value="Genomic_DNA"/>
</dbReference>
<accession>A0ABX1Q9F0</accession>
<dbReference type="Proteomes" id="UP000648984">
    <property type="component" value="Unassembled WGS sequence"/>
</dbReference>
<dbReference type="PANTHER" id="PTHR40057">
    <property type="entry name" value="SLR1162 PROTEIN"/>
    <property type="match status" value="1"/>
</dbReference>
<keyword evidence="1" id="KW-0812">Transmembrane</keyword>
<dbReference type="InterPro" id="IPR007138">
    <property type="entry name" value="ABM_dom"/>
</dbReference>
<keyword evidence="1" id="KW-1133">Transmembrane helix</keyword>
<sequence length="183" mass="20899">MMEKNVPVSRVVRRKAKLGHEKAYEALLKSMVEASSHFPGYLSATVIPPHTHADQGEYQIVQRFATPEDLARWDESDERAMWHERIRPVAESAPAYRLVPGLKVWFSSQLPHATTAPPRWKMTTVNWLGIFPTVAICLGLISPFLATWPFLARTALITAMVAALMSYAIMPRLSRWMGWWLKR</sequence>
<dbReference type="PROSITE" id="PS51725">
    <property type="entry name" value="ABM"/>
    <property type="match status" value="1"/>
</dbReference>
<dbReference type="Gene3D" id="3.30.70.100">
    <property type="match status" value="1"/>
</dbReference>
<keyword evidence="4" id="KW-1185">Reference proteome</keyword>
<protein>
    <submittedName>
        <fullName evidence="3">Antibiotic biosynthesis monooxygenase</fullName>
    </submittedName>
</protein>
<dbReference type="PANTHER" id="PTHR40057:SF1">
    <property type="entry name" value="SLR1162 PROTEIN"/>
    <property type="match status" value="1"/>
</dbReference>
<evidence type="ECO:0000259" key="2">
    <source>
        <dbReference type="PROSITE" id="PS51725"/>
    </source>
</evidence>
<dbReference type="GO" id="GO:0004497">
    <property type="term" value="F:monooxygenase activity"/>
    <property type="evidence" value="ECO:0007669"/>
    <property type="project" value="UniProtKB-KW"/>
</dbReference>
<keyword evidence="3" id="KW-0503">Monooxygenase</keyword>
<dbReference type="InterPro" id="IPR038762">
    <property type="entry name" value="ABM_predict"/>
</dbReference>
<proteinExistence type="predicted"/>